<name>A0A1G7I592_9BACT</name>
<organism evidence="6 7">
    <name type="scientific">Terriglobus roseus</name>
    <dbReference type="NCBI Taxonomy" id="392734"/>
    <lineage>
        <taxon>Bacteria</taxon>
        <taxon>Pseudomonadati</taxon>
        <taxon>Acidobacteriota</taxon>
        <taxon>Terriglobia</taxon>
        <taxon>Terriglobales</taxon>
        <taxon>Acidobacteriaceae</taxon>
        <taxon>Terriglobus</taxon>
    </lineage>
</organism>
<gene>
    <name evidence="6" type="ORF">SAMN05444167_1329</name>
</gene>
<feature type="compositionally biased region" description="Polar residues" evidence="3">
    <location>
        <begin position="126"/>
        <end position="135"/>
    </location>
</feature>
<sequence length="324" mass="34591">MHRTLRIVPATLALAAVLFTAPTPAFAANKDMVELQTQVRALQDAIARLQQSNDERMGVMKDLIQQTTDAVNKMAQTMDGVQRQMRAQSESTGKNVEQLSGQMQSLNDSLDELKARLGRIEKNIGDVQSQQQSISAKLDSGGGGAASGGAPMTTDTPAPAGNAPAAPIVRNGKPSAAIPATAAPALPTAPAAPPVEDLYRTAFSDYNGAKYTLASAEFNDVIKYYPDSNLAGNAYFYLGEIDYKAGRFSAAAKNYDKVAEQYPGNQKTAVSQLRKGESLLAMKQTDAGVRELRSLIQRYPNTQEATAARSKLNALGVTVVPRSR</sequence>
<dbReference type="SUPFAM" id="SSF48452">
    <property type="entry name" value="TPR-like"/>
    <property type="match status" value="1"/>
</dbReference>
<proteinExistence type="inferred from homology"/>
<dbReference type="Gene3D" id="1.20.1170.10">
    <property type="match status" value="1"/>
</dbReference>
<feature type="region of interest" description="Disordered" evidence="3">
    <location>
        <begin position="126"/>
        <end position="169"/>
    </location>
</feature>
<evidence type="ECO:0000313" key="7">
    <source>
        <dbReference type="Proteomes" id="UP000182427"/>
    </source>
</evidence>
<dbReference type="InterPro" id="IPR034706">
    <property type="entry name" value="CpoB"/>
</dbReference>
<dbReference type="OrthoDB" id="9768142at2"/>
<keyword evidence="7" id="KW-1185">Reference proteome</keyword>
<evidence type="ECO:0000256" key="1">
    <source>
        <dbReference type="ARBA" id="ARBA00022729"/>
    </source>
</evidence>
<dbReference type="GO" id="GO:0051301">
    <property type="term" value="P:cell division"/>
    <property type="evidence" value="ECO:0007669"/>
    <property type="project" value="InterPro"/>
</dbReference>
<dbReference type="AlphaFoldDB" id="A0A1G7I592"/>
<feature type="signal peptide" evidence="4">
    <location>
        <begin position="1"/>
        <end position="27"/>
    </location>
</feature>
<feature type="chain" id="PRO_5009241362" evidence="4">
    <location>
        <begin position="28"/>
        <end position="324"/>
    </location>
</feature>
<dbReference type="HAMAP" id="MF_02066">
    <property type="entry name" value="CpoB"/>
    <property type="match status" value="1"/>
</dbReference>
<keyword evidence="2" id="KW-0802">TPR repeat</keyword>
<reference evidence="6 7" key="1">
    <citation type="submission" date="2016-10" db="EMBL/GenBank/DDBJ databases">
        <authorList>
            <person name="de Groot N.N."/>
        </authorList>
    </citation>
    <scope>NUCLEOTIDE SEQUENCE [LARGE SCALE GENOMIC DNA]</scope>
    <source>
        <strain evidence="6 7">GAS232</strain>
    </source>
</reference>
<dbReference type="Pfam" id="PF13525">
    <property type="entry name" value="YfiO"/>
    <property type="match status" value="1"/>
</dbReference>
<dbReference type="Proteomes" id="UP000182427">
    <property type="component" value="Chromosome I"/>
</dbReference>
<dbReference type="EMBL" id="LT629690">
    <property type="protein sequence ID" value="SDF07900.1"/>
    <property type="molecule type" value="Genomic_DNA"/>
</dbReference>
<dbReference type="InterPro" id="IPR019734">
    <property type="entry name" value="TPR_rpt"/>
</dbReference>
<dbReference type="Gene3D" id="1.25.40.10">
    <property type="entry name" value="Tetratricopeptide repeat domain"/>
    <property type="match status" value="1"/>
</dbReference>
<keyword evidence="1 4" id="KW-0732">Signal</keyword>
<evidence type="ECO:0000256" key="2">
    <source>
        <dbReference type="PROSITE-ProRule" id="PRU00339"/>
    </source>
</evidence>
<accession>A0A1G7I592</accession>
<dbReference type="PROSITE" id="PS50005">
    <property type="entry name" value="TPR"/>
    <property type="match status" value="1"/>
</dbReference>
<feature type="repeat" description="TPR" evidence="2">
    <location>
        <begin position="232"/>
        <end position="265"/>
    </location>
</feature>
<protein>
    <submittedName>
        <fullName evidence="6">Tol-pal system protein YbgF</fullName>
    </submittedName>
</protein>
<evidence type="ECO:0000259" key="5">
    <source>
        <dbReference type="Pfam" id="PF13525"/>
    </source>
</evidence>
<evidence type="ECO:0000313" key="6">
    <source>
        <dbReference type="EMBL" id="SDF07900.1"/>
    </source>
</evidence>
<dbReference type="InterPro" id="IPR011990">
    <property type="entry name" value="TPR-like_helical_dom_sf"/>
</dbReference>
<feature type="domain" description="Outer membrane lipoprotein BamD-like" evidence="5">
    <location>
        <begin position="194"/>
        <end position="315"/>
    </location>
</feature>
<evidence type="ECO:0000256" key="3">
    <source>
        <dbReference type="SAM" id="MobiDB-lite"/>
    </source>
</evidence>
<dbReference type="RefSeq" id="WP_083344448.1">
    <property type="nucleotide sequence ID" value="NZ_LT629690.1"/>
</dbReference>
<dbReference type="InterPro" id="IPR039565">
    <property type="entry name" value="BamD-like"/>
</dbReference>
<feature type="compositionally biased region" description="Low complexity" evidence="3">
    <location>
        <begin position="157"/>
        <end position="167"/>
    </location>
</feature>
<evidence type="ECO:0000256" key="4">
    <source>
        <dbReference type="SAM" id="SignalP"/>
    </source>
</evidence>